<evidence type="ECO:0000313" key="2">
    <source>
        <dbReference type="Proteomes" id="UP001381693"/>
    </source>
</evidence>
<keyword evidence="2" id="KW-1185">Reference proteome</keyword>
<protein>
    <submittedName>
        <fullName evidence="1">Uncharacterized protein</fullName>
    </submittedName>
</protein>
<sequence length="58" mass="6028">ALPRLSRAVSYVPAGMSALIVGGLGEWGIVGTITSPLVTGGSRFLGIIWSWCLLTTPK</sequence>
<accession>A0AAN9A4E5</accession>
<gene>
    <name evidence="1" type="ORF">SK128_001296</name>
</gene>
<name>A0AAN9A4E5_HALRR</name>
<feature type="non-terminal residue" evidence="1">
    <location>
        <position position="1"/>
    </location>
</feature>
<evidence type="ECO:0000313" key="1">
    <source>
        <dbReference type="EMBL" id="KAK7074588.1"/>
    </source>
</evidence>
<reference evidence="1 2" key="1">
    <citation type="submission" date="2023-11" db="EMBL/GenBank/DDBJ databases">
        <title>Halocaridina rubra genome assembly.</title>
        <authorList>
            <person name="Smith C."/>
        </authorList>
    </citation>
    <scope>NUCLEOTIDE SEQUENCE [LARGE SCALE GENOMIC DNA]</scope>
    <source>
        <strain evidence="1">EP-1</strain>
        <tissue evidence="1">Whole</tissue>
    </source>
</reference>
<organism evidence="1 2">
    <name type="scientific">Halocaridina rubra</name>
    <name type="common">Hawaiian red shrimp</name>
    <dbReference type="NCBI Taxonomy" id="373956"/>
    <lineage>
        <taxon>Eukaryota</taxon>
        <taxon>Metazoa</taxon>
        <taxon>Ecdysozoa</taxon>
        <taxon>Arthropoda</taxon>
        <taxon>Crustacea</taxon>
        <taxon>Multicrustacea</taxon>
        <taxon>Malacostraca</taxon>
        <taxon>Eumalacostraca</taxon>
        <taxon>Eucarida</taxon>
        <taxon>Decapoda</taxon>
        <taxon>Pleocyemata</taxon>
        <taxon>Caridea</taxon>
        <taxon>Atyoidea</taxon>
        <taxon>Atyidae</taxon>
        <taxon>Halocaridina</taxon>
    </lineage>
</organism>
<proteinExistence type="predicted"/>
<comment type="caution">
    <text evidence="1">The sequence shown here is derived from an EMBL/GenBank/DDBJ whole genome shotgun (WGS) entry which is preliminary data.</text>
</comment>
<feature type="non-terminal residue" evidence="1">
    <location>
        <position position="58"/>
    </location>
</feature>
<dbReference type="EMBL" id="JAXCGZ010011527">
    <property type="protein sequence ID" value="KAK7074588.1"/>
    <property type="molecule type" value="Genomic_DNA"/>
</dbReference>
<dbReference type="Proteomes" id="UP001381693">
    <property type="component" value="Unassembled WGS sequence"/>
</dbReference>
<dbReference type="AlphaFoldDB" id="A0AAN9A4E5"/>